<name>A0A1Y6BV52_9NEIS</name>
<reference evidence="4" key="1">
    <citation type="submission" date="2017-04" db="EMBL/GenBank/DDBJ databases">
        <authorList>
            <person name="Varghese N."/>
            <person name="Submissions S."/>
        </authorList>
    </citation>
    <scope>NUCLEOTIDE SEQUENCE [LARGE SCALE GENOMIC DNA]</scope>
    <source>
        <strain evidence="4">DSM 22618</strain>
    </source>
</reference>
<dbReference type="STRING" id="1123014.SAMN02745746_01995"/>
<dbReference type="SUPFAM" id="SSF55961">
    <property type="entry name" value="Bet v1-like"/>
    <property type="match status" value="1"/>
</dbReference>
<sequence>MAEYRFSTLWYLEAPVEAVWDAIYHSRRWPSWWRGVEQVLDLEAGDDDGLGAVQRYTWKSVLPYRLTFDMRVTRIEPLVCLEGTASGELEGHGRWSFRKEGVITVVCYDWQVRTTKRWMNLLAPVAQPLFQWNHDAVMNAGGQGLARLLDTRLIAMTHRHPAG</sequence>
<evidence type="ECO:0000256" key="1">
    <source>
        <dbReference type="ARBA" id="ARBA00008918"/>
    </source>
</evidence>
<accession>A0A1Y6BV52</accession>
<dbReference type="InterPro" id="IPR023393">
    <property type="entry name" value="START-like_dom_sf"/>
</dbReference>
<evidence type="ECO:0000259" key="2">
    <source>
        <dbReference type="Pfam" id="PF03364"/>
    </source>
</evidence>
<dbReference type="AlphaFoldDB" id="A0A1Y6BV52"/>
<feature type="domain" description="Coenzyme Q-binding protein COQ10 START" evidence="2">
    <location>
        <begin position="13"/>
        <end position="111"/>
    </location>
</feature>
<dbReference type="Proteomes" id="UP000192920">
    <property type="component" value="Unassembled WGS sequence"/>
</dbReference>
<keyword evidence="4" id="KW-1185">Reference proteome</keyword>
<dbReference type="InterPro" id="IPR005031">
    <property type="entry name" value="COQ10_START"/>
</dbReference>
<evidence type="ECO:0000313" key="4">
    <source>
        <dbReference type="Proteomes" id="UP000192920"/>
    </source>
</evidence>
<dbReference type="CDD" id="cd07824">
    <property type="entry name" value="SRPBCC_6"/>
    <property type="match status" value="1"/>
</dbReference>
<comment type="similarity">
    <text evidence="1">Belongs to the ribosome association toxin RatA family.</text>
</comment>
<protein>
    <submittedName>
        <fullName evidence="3">Polyketide cyclase / dehydrase and lipid transport</fullName>
    </submittedName>
</protein>
<organism evidence="3 4">
    <name type="scientific">Pseudogulbenkiania subflava DSM 22618</name>
    <dbReference type="NCBI Taxonomy" id="1123014"/>
    <lineage>
        <taxon>Bacteria</taxon>
        <taxon>Pseudomonadati</taxon>
        <taxon>Pseudomonadota</taxon>
        <taxon>Betaproteobacteria</taxon>
        <taxon>Neisseriales</taxon>
        <taxon>Chromobacteriaceae</taxon>
        <taxon>Pseudogulbenkiania</taxon>
    </lineage>
</organism>
<dbReference type="RefSeq" id="WP_085276259.1">
    <property type="nucleotide sequence ID" value="NZ_FXAG01000009.1"/>
</dbReference>
<dbReference type="Gene3D" id="3.30.530.20">
    <property type="match status" value="1"/>
</dbReference>
<proteinExistence type="inferred from homology"/>
<gene>
    <name evidence="3" type="ORF">SAMN02745746_01995</name>
</gene>
<dbReference type="Pfam" id="PF03364">
    <property type="entry name" value="Polyketide_cyc"/>
    <property type="match status" value="1"/>
</dbReference>
<evidence type="ECO:0000313" key="3">
    <source>
        <dbReference type="EMBL" id="SMF22745.1"/>
    </source>
</evidence>
<dbReference type="EMBL" id="FXAG01000009">
    <property type="protein sequence ID" value="SMF22745.1"/>
    <property type="molecule type" value="Genomic_DNA"/>
</dbReference>